<dbReference type="GO" id="GO:0080120">
    <property type="term" value="P:CAAX-box protein maturation"/>
    <property type="evidence" value="ECO:0007669"/>
    <property type="project" value="UniProtKB-ARBA"/>
</dbReference>
<feature type="transmembrane region" description="Helical" evidence="1">
    <location>
        <begin position="58"/>
        <end position="83"/>
    </location>
</feature>
<dbReference type="InterPro" id="IPR003675">
    <property type="entry name" value="Rce1/LyrA-like_dom"/>
</dbReference>
<keyword evidence="4" id="KW-1185">Reference proteome</keyword>
<name>A0A8J7W979_9RHOB</name>
<protein>
    <submittedName>
        <fullName evidence="3">CPBP family intramembrane metalloprotease</fullName>
    </submittedName>
</protein>
<dbReference type="Pfam" id="PF02517">
    <property type="entry name" value="Rce1-like"/>
    <property type="match status" value="1"/>
</dbReference>
<feature type="transmembrane region" description="Helical" evidence="1">
    <location>
        <begin position="162"/>
        <end position="186"/>
    </location>
</feature>
<organism evidence="3 4">
    <name type="scientific">Thetidibacter halocola</name>
    <dbReference type="NCBI Taxonomy" id="2827239"/>
    <lineage>
        <taxon>Bacteria</taxon>
        <taxon>Pseudomonadati</taxon>
        <taxon>Pseudomonadota</taxon>
        <taxon>Alphaproteobacteria</taxon>
        <taxon>Rhodobacterales</taxon>
        <taxon>Roseobacteraceae</taxon>
        <taxon>Thetidibacter</taxon>
    </lineage>
</organism>
<dbReference type="AlphaFoldDB" id="A0A8J7W979"/>
<dbReference type="EMBL" id="JAGTUU010000001">
    <property type="protein sequence ID" value="MBS0123280.1"/>
    <property type="molecule type" value="Genomic_DNA"/>
</dbReference>
<dbReference type="Proteomes" id="UP000681356">
    <property type="component" value="Unassembled WGS sequence"/>
</dbReference>
<reference evidence="3" key="1">
    <citation type="submission" date="2021-04" db="EMBL/GenBank/DDBJ databases">
        <authorList>
            <person name="Yoon J."/>
        </authorList>
    </citation>
    <scope>NUCLEOTIDE SEQUENCE</scope>
    <source>
        <strain evidence="3">KMU-90</strain>
    </source>
</reference>
<evidence type="ECO:0000313" key="3">
    <source>
        <dbReference type="EMBL" id="MBS0123280.1"/>
    </source>
</evidence>
<keyword evidence="1" id="KW-0812">Transmembrane</keyword>
<evidence type="ECO:0000259" key="2">
    <source>
        <dbReference type="Pfam" id="PF02517"/>
    </source>
</evidence>
<dbReference type="GO" id="GO:0008237">
    <property type="term" value="F:metallopeptidase activity"/>
    <property type="evidence" value="ECO:0007669"/>
    <property type="project" value="UniProtKB-KW"/>
</dbReference>
<feature type="transmembrane region" description="Helical" evidence="1">
    <location>
        <begin position="120"/>
        <end position="141"/>
    </location>
</feature>
<proteinExistence type="predicted"/>
<evidence type="ECO:0000313" key="4">
    <source>
        <dbReference type="Proteomes" id="UP000681356"/>
    </source>
</evidence>
<keyword evidence="1" id="KW-1133">Transmembrane helix</keyword>
<feature type="transmembrane region" description="Helical" evidence="1">
    <location>
        <begin position="95"/>
        <end position="114"/>
    </location>
</feature>
<comment type="caution">
    <text evidence="3">The sequence shown here is derived from an EMBL/GenBank/DDBJ whole genome shotgun (WGS) entry which is preliminary data.</text>
</comment>
<evidence type="ECO:0000256" key="1">
    <source>
        <dbReference type="SAM" id="Phobius"/>
    </source>
</evidence>
<accession>A0A8J7W979</accession>
<dbReference type="RefSeq" id="WP_212535224.1">
    <property type="nucleotide sequence ID" value="NZ_JAGTUU010000001.1"/>
</dbReference>
<feature type="domain" description="CAAX prenyl protease 2/Lysostaphin resistance protein A-like" evidence="2">
    <location>
        <begin position="130"/>
        <end position="227"/>
    </location>
</feature>
<keyword evidence="3" id="KW-0482">Metalloprotease</keyword>
<gene>
    <name evidence="3" type="ORF">KB874_03955</name>
</gene>
<dbReference type="GO" id="GO:0004175">
    <property type="term" value="F:endopeptidase activity"/>
    <property type="evidence" value="ECO:0007669"/>
    <property type="project" value="UniProtKB-ARBA"/>
</dbReference>
<feature type="transmembrane region" description="Helical" evidence="1">
    <location>
        <begin position="12"/>
        <end position="38"/>
    </location>
</feature>
<sequence length="283" mass="30850">MSSIVSRPRSIVPSLALLFFALLTFGITWSVIGGYIYFPELAAAAFGEISGSHPLYFLATWAPGIAGILLVLAFGGLHGLRAFLSRLLYWRCAPVWWAFILIGIPVVFIAGSLIKGGPLLAPIPPGGVGAMVALMVMMLFLGPMEEFGWRGVAQPLLQRHVAPFWAGGIIGAAWGVWHLPAFYLAGVVYENWSFLPFFIGNMTLAILVTPIFNSARGSLALPMLFHWQLIIPFWPDAQPWDTRILVVVAVVVVWLNRKTMFSRDGAVTEVIPAARGAVPHLAE</sequence>
<keyword evidence="1" id="KW-0472">Membrane</keyword>
<feature type="transmembrane region" description="Helical" evidence="1">
    <location>
        <begin position="192"/>
        <end position="212"/>
    </location>
</feature>
<keyword evidence="3" id="KW-0378">Hydrolase</keyword>
<keyword evidence="3" id="KW-0645">Protease</keyword>